<dbReference type="HOGENOM" id="CLU_108342_0_0_2"/>
<keyword evidence="2" id="KW-1185">Reference proteome</keyword>
<dbReference type="Pfam" id="PF20509">
    <property type="entry name" value="DUF6735"/>
    <property type="match status" value="1"/>
</dbReference>
<dbReference type="RefSeq" id="WP_015320585.1">
    <property type="nucleotide sequence ID" value="NC_019974.1"/>
</dbReference>
<reference evidence="1 2" key="1">
    <citation type="submission" date="2012-11" db="EMBL/GenBank/DDBJ databases">
        <title>FINISHED of Natronococcus occultus SP4, DSM 3396.</title>
        <authorList>
            <consortium name="DOE Joint Genome Institute"/>
            <person name="Eisen J."/>
            <person name="Huntemann M."/>
            <person name="Wei C.-L."/>
            <person name="Han J."/>
            <person name="Detter J.C."/>
            <person name="Han C."/>
            <person name="Tapia R."/>
            <person name="Chen A."/>
            <person name="Kyrpides N."/>
            <person name="Mavromatis K."/>
            <person name="Markowitz V."/>
            <person name="Szeto E."/>
            <person name="Ivanova N."/>
            <person name="Mikhailova N."/>
            <person name="Ovchinnikova G."/>
            <person name="Pagani I."/>
            <person name="Pati A."/>
            <person name="Goodwin L."/>
            <person name="Nordberg H.P."/>
            <person name="Cantor M.N."/>
            <person name="Hua S.X."/>
            <person name="Woyke T."/>
            <person name="Eisen J."/>
            <person name="Klenk H.-P."/>
            <person name="Klenk H.-P."/>
        </authorList>
    </citation>
    <scope>NUCLEOTIDE SEQUENCE [LARGE SCALE GENOMIC DNA]</scope>
    <source>
        <strain evidence="1 2">SP4</strain>
    </source>
</reference>
<sequence>MGHRALVAYERPDRLYDLRHSHWGGAKLELVDRLGERTPLAGGAVDSELIADSVSRDRIRTDFLDPRRYEALYLVGIDGGVDPYRVVWLEWDGADDRSGDRGAIVDVAPGEDDRKFRLWVRATKTVLGDVLEMGQLDRGTAGAYLERRLRTEYEGVPYAYHGRRSDHSQ</sequence>
<evidence type="ECO:0000313" key="1">
    <source>
        <dbReference type="EMBL" id="AGB37135.1"/>
    </source>
</evidence>
<dbReference type="STRING" id="694430.Natoc_1315"/>
<proteinExistence type="predicted"/>
<dbReference type="EMBL" id="CP003929">
    <property type="protein sequence ID" value="AGB37135.1"/>
    <property type="molecule type" value="Genomic_DNA"/>
</dbReference>
<dbReference type="InterPro" id="IPR046622">
    <property type="entry name" value="DUF6735"/>
</dbReference>
<gene>
    <name evidence="1" type="ORF">Natoc_1315</name>
</gene>
<dbReference type="KEGG" id="nou:Natoc_1315"/>
<evidence type="ECO:0000313" key="2">
    <source>
        <dbReference type="Proteomes" id="UP000010878"/>
    </source>
</evidence>
<organism evidence="1 2">
    <name type="scientific">Natronococcus occultus SP4</name>
    <dbReference type="NCBI Taxonomy" id="694430"/>
    <lineage>
        <taxon>Archaea</taxon>
        <taxon>Methanobacteriati</taxon>
        <taxon>Methanobacteriota</taxon>
        <taxon>Stenosarchaea group</taxon>
        <taxon>Halobacteria</taxon>
        <taxon>Halobacteriales</taxon>
        <taxon>Natrialbaceae</taxon>
        <taxon>Natronococcus</taxon>
    </lineage>
</organism>
<dbReference type="eggNOG" id="arCOG07545">
    <property type="taxonomic scope" value="Archaea"/>
</dbReference>
<protein>
    <submittedName>
        <fullName evidence="1">Uncharacterized protein</fullName>
    </submittedName>
</protein>
<name>L0JXV4_9EURY</name>
<dbReference type="AlphaFoldDB" id="L0JXV4"/>
<dbReference type="GeneID" id="14402837"/>
<dbReference type="Proteomes" id="UP000010878">
    <property type="component" value="Chromosome"/>
</dbReference>
<accession>L0JXV4</accession>
<dbReference type="OrthoDB" id="185449at2157"/>